<dbReference type="PANTHER" id="PTHR43289">
    <property type="entry name" value="MITOGEN-ACTIVATED PROTEIN KINASE KINASE KINASE 20-RELATED"/>
    <property type="match status" value="1"/>
</dbReference>
<evidence type="ECO:0000259" key="10">
    <source>
        <dbReference type="PROSITE" id="PS50011"/>
    </source>
</evidence>
<dbReference type="EC" id="2.7.11.1" evidence="1"/>
<evidence type="ECO:0000256" key="1">
    <source>
        <dbReference type="ARBA" id="ARBA00012513"/>
    </source>
</evidence>
<keyword evidence="5 11" id="KW-0418">Kinase</keyword>
<keyword evidence="9" id="KW-1133">Transmembrane helix</keyword>
<dbReference type="AlphaFoldDB" id="H8GEJ5"/>
<dbReference type="Pfam" id="PF00069">
    <property type="entry name" value="Pkinase"/>
    <property type="match status" value="1"/>
</dbReference>
<dbReference type="GO" id="GO:0004674">
    <property type="term" value="F:protein serine/threonine kinase activity"/>
    <property type="evidence" value="ECO:0007669"/>
    <property type="project" value="UniProtKB-KW"/>
</dbReference>
<dbReference type="PROSITE" id="PS50011">
    <property type="entry name" value="PROTEIN_KINASE_DOM"/>
    <property type="match status" value="1"/>
</dbReference>
<evidence type="ECO:0000313" key="11">
    <source>
        <dbReference type="EMBL" id="EHY88940.1"/>
    </source>
</evidence>
<accession>H8GEJ5</accession>
<keyword evidence="2" id="KW-0723">Serine/threonine-protein kinase</keyword>
<evidence type="ECO:0000256" key="8">
    <source>
        <dbReference type="SAM" id="MobiDB-lite"/>
    </source>
</evidence>
<dbReference type="InterPro" id="IPR011009">
    <property type="entry name" value="Kinase-like_dom_sf"/>
</dbReference>
<evidence type="ECO:0000256" key="3">
    <source>
        <dbReference type="ARBA" id="ARBA00022679"/>
    </source>
</evidence>
<dbReference type="RefSeq" id="WP_005441081.1">
    <property type="nucleotide sequence ID" value="NZ_CM001466.1"/>
</dbReference>
<keyword evidence="9" id="KW-0472">Membrane</keyword>
<sequence>MESIASALLSLAYQLFQPGFWPGDWAWATSMAGALIGLFPVGTAVGVALMRKFTGNRYHGGALAALGVLGVVGMLLIPWFLTTGVSSVFRAAFAGQSTGLSVAEVAAMQQDYGLGPQTEYLGGKRNVYETLFYPSDNVLTYGFYLVTLVGLPVLILLAIMLLGRIALRRGPKWPGRLLWVPFVVFVIVSAGVEVNVAVHVWLGFLPVAILGVIPVSLVGPPSWSTIENSDRRPEPKAAEQPQQPVHLNPREQESPPPAPPPPAKQYAPTSVAPAPEPTVAASEPPAELAAAPGPVPVVPGSAPTGSSRFRRVKRLGHGGFGTVWQAIDTQLGRTVAMKIAHAPDRDTEERMQREARALAALSHPNCVRVYDLVEEPDGLALVMEYLEGQPLAEVVDNGGPLDDVAAGRLWATMASALAAAHSKGVLHRDIKPSNIIIDPMGVAHLIDFGIARSRGDSKLTATGMMVGTPDYVAPEAAAGAPASPASDAWQLAATVSYALTGQPPRGTRETPMAALMAAARAEAPTHLPRQSVHARLLAASLDQQPRNRPTLNVVYREVEGWLSRAGTSTDGPVTKLVPRQQ</sequence>
<name>H8GEJ5_9PSEU</name>
<feature type="compositionally biased region" description="Pro residues" evidence="8">
    <location>
        <begin position="254"/>
        <end position="263"/>
    </location>
</feature>
<feature type="region of interest" description="Disordered" evidence="8">
    <location>
        <begin position="225"/>
        <end position="308"/>
    </location>
</feature>
<dbReference type="PROSITE" id="PS00108">
    <property type="entry name" value="PROTEIN_KINASE_ST"/>
    <property type="match status" value="1"/>
</dbReference>
<organism evidence="11 12">
    <name type="scientific">Saccharomonospora azurea NA-128</name>
    <dbReference type="NCBI Taxonomy" id="882081"/>
    <lineage>
        <taxon>Bacteria</taxon>
        <taxon>Bacillati</taxon>
        <taxon>Actinomycetota</taxon>
        <taxon>Actinomycetes</taxon>
        <taxon>Pseudonocardiales</taxon>
        <taxon>Pseudonocardiaceae</taxon>
        <taxon>Saccharomonospora</taxon>
    </lineage>
</organism>
<dbReference type="CDD" id="cd14014">
    <property type="entry name" value="STKc_PknB_like"/>
    <property type="match status" value="1"/>
</dbReference>
<dbReference type="SMART" id="SM00220">
    <property type="entry name" value="S_TKc"/>
    <property type="match status" value="1"/>
</dbReference>
<feature type="compositionally biased region" description="Basic and acidic residues" evidence="8">
    <location>
        <begin position="228"/>
        <end position="237"/>
    </location>
</feature>
<dbReference type="OrthoDB" id="9762169at2"/>
<evidence type="ECO:0000256" key="5">
    <source>
        <dbReference type="ARBA" id="ARBA00022777"/>
    </source>
</evidence>
<keyword evidence="6 7" id="KW-0067">ATP-binding</keyword>
<evidence type="ECO:0000256" key="2">
    <source>
        <dbReference type="ARBA" id="ARBA00022527"/>
    </source>
</evidence>
<dbReference type="Gene3D" id="1.10.510.10">
    <property type="entry name" value="Transferase(Phosphotransferase) domain 1"/>
    <property type="match status" value="1"/>
</dbReference>
<dbReference type="SUPFAM" id="SSF56112">
    <property type="entry name" value="Protein kinase-like (PK-like)"/>
    <property type="match status" value="1"/>
</dbReference>
<evidence type="ECO:0000256" key="6">
    <source>
        <dbReference type="ARBA" id="ARBA00022840"/>
    </source>
</evidence>
<feature type="transmembrane region" description="Helical" evidence="9">
    <location>
        <begin position="26"/>
        <end position="50"/>
    </location>
</feature>
<evidence type="ECO:0000256" key="4">
    <source>
        <dbReference type="ARBA" id="ARBA00022741"/>
    </source>
</evidence>
<feature type="binding site" evidence="7">
    <location>
        <position position="338"/>
    </location>
    <ligand>
        <name>ATP</name>
        <dbReference type="ChEBI" id="CHEBI:30616"/>
    </ligand>
</feature>
<evidence type="ECO:0000256" key="7">
    <source>
        <dbReference type="PROSITE-ProRule" id="PRU10141"/>
    </source>
</evidence>
<dbReference type="HOGENOM" id="CLU_429487_0_0_11"/>
<dbReference type="InterPro" id="IPR000719">
    <property type="entry name" value="Prot_kinase_dom"/>
</dbReference>
<feature type="transmembrane region" description="Helical" evidence="9">
    <location>
        <begin position="141"/>
        <end position="163"/>
    </location>
</feature>
<feature type="domain" description="Protein kinase" evidence="10">
    <location>
        <begin position="309"/>
        <end position="562"/>
    </location>
</feature>
<dbReference type="PANTHER" id="PTHR43289:SF6">
    <property type="entry name" value="SERINE_THREONINE-PROTEIN KINASE NEKL-3"/>
    <property type="match status" value="1"/>
</dbReference>
<gene>
    <name evidence="11" type="ORF">SacazDRAFT_02025</name>
</gene>
<keyword evidence="4 7" id="KW-0547">Nucleotide-binding</keyword>
<feature type="compositionally biased region" description="Low complexity" evidence="8">
    <location>
        <begin position="279"/>
        <end position="303"/>
    </location>
</feature>
<dbReference type="InterPro" id="IPR017441">
    <property type="entry name" value="Protein_kinase_ATP_BS"/>
</dbReference>
<dbReference type="GO" id="GO:0005524">
    <property type="term" value="F:ATP binding"/>
    <property type="evidence" value="ECO:0007669"/>
    <property type="project" value="UniProtKB-UniRule"/>
</dbReference>
<feature type="transmembrane region" description="Helical" evidence="9">
    <location>
        <begin position="175"/>
        <end position="192"/>
    </location>
</feature>
<evidence type="ECO:0000256" key="9">
    <source>
        <dbReference type="SAM" id="Phobius"/>
    </source>
</evidence>
<keyword evidence="3" id="KW-0808">Transferase</keyword>
<dbReference type="EMBL" id="CM001466">
    <property type="protein sequence ID" value="EHY88940.1"/>
    <property type="molecule type" value="Genomic_DNA"/>
</dbReference>
<dbReference type="Proteomes" id="UP000004705">
    <property type="component" value="Chromosome"/>
</dbReference>
<dbReference type="PROSITE" id="PS00107">
    <property type="entry name" value="PROTEIN_KINASE_ATP"/>
    <property type="match status" value="1"/>
</dbReference>
<keyword evidence="9" id="KW-0812">Transmembrane</keyword>
<keyword evidence="12" id="KW-1185">Reference proteome</keyword>
<protein>
    <recommendedName>
        <fullName evidence="1">non-specific serine/threonine protein kinase</fullName>
        <ecNumber evidence="1">2.7.11.1</ecNumber>
    </recommendedName>
</protein>
<reference evidence="11 12" key="1">
    <citation type="journal article" date="2012" name="Stand. Genomic Sci.">
        <title>Genome sequence of the soil bacterium Saccharomonospora azurea type strain (NA-128(T)).</title>
        <authorList>
            <person name="Klenk H.P."/>
            <person name="Held B."/>
            <person name="Lucas S."/>
            <person name="Lapidus A."/>
            <person name="Copeland A."/>
            <person name="Hammon N."/>
            <person name="Pitluck S."/>
            <person name="Goodwin L.A."/>
            <person name="Han C."/>
            <person name="Tapia R."/>
            <person name="Brambilla E.M."/>
            <person name="Potter G."/>
            <person name="Land M."/>
            <person name="Ivanova N."/>
            <person name="Rohde M."/>
            <person name="Goker M."/>
            <person name="Detter J.C."/>
            <person name="Kyrpides N.C."/>
            <person name="Woyke T."/>
        </authorList>
    </citation>
    <scope>NUCLEOTIDE SEQUENCE [LARGE SCALE GENOMIC DNA]</scope>
    <source>
        <strain evidence="11 12">NA-128</strain>
    </source>
</reference>
<proteinExistence type="predicted"/>
<dbReference type="InterPro" id="IPR008271">
    <property type="entry name" value="Ser/Thr_kinase_AS"/>
</dbReference>
<evidence type="ECO:0000313" key="12">
    <source>
        <dbReference type="Proteomes" id="UP000004705"/>
    </source>
</evidence>
<feature type="transmembrane region" description="Helical" evidence="9">
    <location>
        <begin position="62"/>
        <end position="81"/>
    </location>
</feature>